<dbReference type="SUPFAM" id="SSF55826">
    <property type="entry name" value="YbaK/ProRS associated domain"/>
    <property type="match status" value="1"/>
</dbReference>
<sequence length="174" mass="18234">MPLSSDDLLARLQARGITYRLYEHPPVPTVEAMLAACGDIAGAHTKNLFLRDGKRTYFLVTLRHDARVDLKAFRSVLGARGGLSFASAEALHEQLGVAGGAVSPLAALNAAPGSVRVFIQDSLLAQTLVNVHPLVSTRTLNLVPGDLLDVLRAAGHEPVAFALPDTAPAGTPAA</sequence>
<dbReference type="CDD" id="cd04335">
    <property type="entry name" value="PrdX_deacylase"/>
    <property type="match status" value="1"/>
</dbReference>
<reference evidence="3 4" key="1">
    <citation type="submission" date="2018-05" db="EMBL/GenBank/DDBJ databases">
        <title>Complete Genome Sequence of Methylobacterium sp. 17Sr1-43.</title>
        <authorList>
            <person name="Srinivasan S."/>
        </authorList>
    </citation>
    <scope>NUCLEOTIDE SEQUENCE [LARGE SCALE GENOMIC DNA]</scope>
    <source>
        <strain evidence="3 4">17Sr1-43</strain>
    </source>
</reference>
<dbReference type="GO" id="GO:0003677">
    <property type="term" value="F:DNA binding"/>
    <property type="evidence" value="ECO:0007669"/>
    <property type="project" value="UniProtKB-KW"/>
</dbReference>
<dbReference type="InterPro" id="IPR007214">
    <property type="entry name" value="YbaK/aa-tRNA-synth-assoc-dom"/>
</dbReference>
<accession>A0A2U8VPX2</accession>
<gene>
    <name evidence="3" type="ORF">DK427_07900</name>
</gene>
<protein>
    <submittedName>
        <fullName evidence="3">DNA-binding protein</fullName>
    </submittedName>
</protein>
<evidence type="ECO:0000313" key="3">
    <source>
        <dbReference type="EMBL" id="AWN35673.1"/>
    </source>
</evidence>
<dbReference type="EMBL" id="CP029551">
    <property type="protein sequence ID" value="AWN35673.1"/>
    <property type="molecule type" value="Genomic_DNA"/>
</dbReference>
<dbReference type="InterPro" id="IPR036754">
    <property type="entry name" value="YbaK/aa-tRNA-synt-asso_dom_sf"/>
</dbReference>
<feature type="domain" description="YbaK/aminoacyl-tRNA synthetase-associated" evidence="2">
    <location>
        <begin position="24"/>
        <end position="149"/>
    </location>
</feature>
<dbReference type="InterPro" id="IPR040285">
    <property type="entry name" value="ProX/PRXD1"/>
</dbReference>
<keyword evidence="3" id="KW-0238">DNA-binding</keyword>
<dbReference type="PANTHER" id="PTHR31423">
    <property type="entry name" value="YBAK DOMAIN-CONTAINING PROTEIN"/>
    <property type="match status" value="1"/>
</dbReference>
<dbReference type="Gene3D" id="3.90.960.10">
    <property type="entry name" value="YbaK/aminoacyl-tRNA synthetase-associated domain"/>
    <property type="match status" value="1"/>
</dbReference>
<dbReference type="KEGG" id="meti:DK427_07900"/>
<comment type="similarity">
    <text evidence="1">Belongs to the PRORSD1 family.</text>
</comment>
<dbReference type="GO" id="GO:0002161">
    <property type="term" value="F:aminoacyl-tRNA deacylase activity"/>
    <property type="evidence" value="ECO:0007669"/>
    <property type="project" value="InterPro"/>
</dbReference>
<dbReference type="Proteomes" id="UP000246058">
    <property type="component" value="Chromosome"/>
</dbReference>
<dbReference type="OrthoDB" id="5145315at2"/>
<evidence type="ECO:0000256" key="1">
    <source>
        <dbReference type="ARBA" id="ARBA00010201"/>
    </source>
</evidence>
<dbReference type="Pfam" id="PF04073">
    <property type="entry name" value="tRNA_edit"/>
    <property type="match status" value="1"/>
</dbReference>
<evidence type="ECO:0000313" key="4">
    <source>
        <dbReference type="Proteomes" id="UP000246058"/>
    </source>
</evidence>
<organism evidence="3 4">
    <name type="scientific">Methylobacterium radiodurans</name>
    <dbReference type="NCBI Taxonomy" id="2202828"/>
    <lineage>
        <taxon>Bacteria</taxon>
        <taxon>Pseudomonadati</taxon>
        <taxon>Pseudomonadota</taxon>
        <taxon>Alphaproteobacteria</taxon>
        <taxon>Hyphomicrobiales</taxon>
        <taxon>Methylobacteriaceae</taxon>
        <taxon>Methylobacterium</taxon>
    </lineage>
</organism>
<dbReference type="PANTHER" id="PTHR31423:SF3">
    <property type="entry name" value="PROLYL-TRNA SYNTHETASE ASSOCIATED DOMAIN-CONTAINING PROTEIN 1-RELATED"/>
    <property type="match status" value="1"/>
</dbReference>
<dbReference type="RefSeq" id="WP_109950788.1">
    <property type="nucleotide sequence ID" value="NZ_CP029551.1"/>
</dbReference>
<keyword evidence="4" id="KW-1185">Reference proteome</keyword>
<evidence type="ECO:0000259" key="2">
    <source>
        <dbReference type="Pfam" id="PF04073"/>
    </source>
</evidence>
<name>A0A2U8VPX2_9HYPH</name>
<proteinExistence type="inferred from homology"/>
<dbReference type="AlphaFoldDB" id="A0A2U8VPX2"/>